<evidence type="ECO:0000256" key="6">
    <source>
        <dbReference type="ARBA" id="ARBA00022737"/>
    </source>
</evidence>
<dbReference type="FunFam" id="2.30.38.10:FF:000001">
    <property type="entry name" value="Non-ribosomal peptide synthetase PvdI"/>
    <property type="match status" value="1"/>
</dbReference>
<dbReference type="PANTHER" id="PTHR45527">
    <property type="entry name" value="NONRIBOSOMAL PEPTIDE SYNTHETASE"/>
    <property type="match status" value="1"/>
</dbReference>
<dbReference type="FunFam" id="3.40.50.12780:FF:000012">
    <property type="entry name" value="Non-ribosomal peptide synthetase"/>
    <property type="match status" value="1"/>
</dbReference>
<dbReference type="OrthoDB" id="9765680at2"/>
<keyword evidence="11" id="KW-1185">Reference proteome</keyword>
<dbReference type="FunFam" id="3.40.50.980:FF:000001">
    <property type="entry name" value="Non-ribosomal peptide synthetase"/>
    <property type="match status" value="1"/>
</dbReference>
<keyword evidence="4" id="KW-0597">Phosphoprotein</keyword>
<dbReference type="GO" id="GO:0008610">
    <property type="term" value="P:lipid biosynthetic process"/>
    <property type="evidence" value="ECO:0007669"/>
    <property type="project" value="UniProtKB-ARBA"/>
</dbReference>
<evidence type="ECO:0000256" key="2">
    <source>
        <dbReference type="ARBA" id="ARBA00006432"/>
    </source>
</evidence>
<dbReference type="PROSITE" id="PS50075">
    <property type="entry name" value="CARRIER"/>
    <property type="match status" value="1"/>
</dbReference>
<dbReference type="Pfam" id="PF00501">
    <property type="entry name" value="AMP-binding"/>
    <property type="match status" value="1"/>
</dbReference>
<proteinExistence type="inferred from homology"/>
<name>A0A4U2Y3N9_9BACL</name>
<keyword evidence="6" id="KW-0677">Repeat</keyword>
<dbReference type="InterPro" id="IPR001242">
    <property type="entry name" value="Condensation_dom"/>
</dbReference>
<evidence type="ECO:0000256" key="5">
    <source>
        <dbReference type="ARBA" id="ARBA00022598"/>
    </source>
</evidence>
<keyword evidence="7" id="KW-0045">Antibiotic biosynthesis</keyword>
<dbReference type="Gene3D" id="2.30.38.10">
    <property type="entry name" value="Luciferase, Domain 3"/>
    <property type="match status" value="1"/>
</dbReference>
<dbReference type="Gene3D" id="1.10.1200.10">
    <property type="entry name" value="ACP-like"/>
    <property type="match status" value="1"/>
</dbReference>
<evidence type="ECO:0000313" key="11">
    <source>
        <dbReference type="Proteomes" id="UP000307841"/>
    </source>
</evidence>
<dbReference type="GO" id="GO:0044550">
    <property type="term" value="P:secondary metabolite biosynthetic process"/>
    <property type="evidence" value="ECO:0007669"/>
    <property type="project" value="TreeGrafter"/>
</dbReference>
<dbReference type="InterPro" id="IPR020845">
    <property type="entry name" value="AMP-binding_CS"/>
</dbReference>
<comment type="caution">
    <text evidence="10">The sequence shown here is derived from an EMBL/GenBank/DDBJ whole genome shotgun (WGS) entry which is preliminary data.</text>
</comment>
<dbReference type="SUPFAM" id="SSF52777">
    <property type="entry name" value="CoA-dependent acyltransferases"/>
    <property type="match status" value="3"/>
</dbReference>
<dbReference type="SMART" id="SM00823">
    <property type="entry name" value="PKS_PP"/>
    <property type="match status" value="1"/>
</dbReference>
<dbReference type="Pfam" id="PF00550">
    <property type="entry name" value="PP-binding"/>
    <property type="match status" value="1"/>
</dbReference>
<keyword evidence="3" id="KW-0596">Phosphopantetheine</keyword>
<accession>A0A4U2Y3N9</accession>
<dbReference type="InterPro" id="IPR025110">
    <property type="entry name" value="AMP-bd_C"/>
</dbReference>
<dbReference type="Proteomes" id="UP000307841">
    <property type="component" value="Unassembled WGS sequence"/>
</dbReference>
<dbReference type="Pfam" id="PF00668">
    <property type="entry name" value="Condensation"/>
    <property type="match status" value="1"/>
</dbReference>
<dbReference type="InterPro" id="IPR045851">
    <property type="entry name" value="AMP-bd_C_sf"/>
</dbReference>
<dbReference type="InterPro" id="IPR009081">
    <property type="entry name" value="PP-bd_ACP"/>
</dbReference>
<evidence type="ECO:0000313" key="10">
    <source>
        <dbReference type="EMBL" id="TKI55068.1"/>
    </source>
</evidence>
<dbReference type="InterPro" id="IPR036736">
    <property type="entry name" value="ACP-like_sf"/>
</dbReference>
<dbReference type="PROSITE" id="PS00455">
    <property type="entry name" value="AMP_BINDING"/>
    <property type="match status" value="1"/>
</dbReference>
<dbReference type="Gene3D" id="3.30.300.30">
    <property type="match status" value="1"/>
</dbReference>
<dbReference type="NCBIfam" id="TIGR01733">
    <property type="entry name" value="AA-adenyl-dom"/>
    <property type="match status" value="1"/>
</dbReference>
<dbReference type="SUPFAM" id="SSF56801">
    <property type="entry name" value="Acetyl-CoA synthetase-like"/>
    <property type="match status" value="1"/>
</dbReference>
<evidence type="ECO:0000256" key="8">
    <source>
        <dbReference type="ARBA" id="ARBA00023268"/>
    </source>
</evidence>
<organism evidence="10 11">
    <name type="scientific">Brevibacillus antibioticus</name>
    <dbReference type="NCBI Taxonomy" id="2570228"/>
    <lineage>
        <taxon>Bacteria</taxon>
        <taxon>Bacillati</taxon>
        <taxon>Bacillota</taxon>
        <taxon>Bacilli</taxon>
        <taxon>Bacillales</taxon>
        <taxon>Paenibacillaceae</taxon>
        <taxon>Brevibacillus</taxon>
    </lineage>
</organism>
<dbReference type="Gene3D" id="3.30.559.10">
    <property type="entry name" value="Chloramphenicol acetyltransferase-like domain"/>
    <property type="match status" value="1"/>
</dbReference>
<dbReference type="AlphaFoldDB" id="A0A4U2Y3N9"/>
<dbReference type="GO" id="GO:0005737">
    <property type="term" value="C:cytoplasm"/>
    <property type="evidence" value="ECO:0007669"/>
    <property type="project" value="TreeGrafter"/>
</dbReference>
<dbReference type="EMBL" id="SZNK01000001">
    <property type="protein sequence ID" value="TKI55068.1"/>
    <property type="molecule type" value="Genomic_DNA"/>
</dbReference>
<dbReference type="PANTHER" id="PTHR45527:SF1">
    <property type="entry name" value="FATTY ACID SYNTHASE"/>
    <property type="match status" value="1"/>
</dbReference>
<dbReference type="RefSeq" id="WP_137028447.1">
    <property type="nucleotide sequence ID" value="NZ_SZNK01000001.1"/>
</dbReference>
<dbReference type="Gene3D" id="3.30.559.30">
    <property type="entry name" value="Nonribosomal peptide synthetase, condensation domain"/>
    <property type="match status" value="2"/>
</dbReference>
<keyword evidence="8" id="KW-0511">Multifunctional enzyme</keyword>
<dbReference type="InterPro" id="IPR000873">
    <property type="entry name" value="AMP-dep_synth/lig_dom"/>
</dbReference>
<evidence type="ECO:0000259" key="9">
    <source>
        <dbReference type="PROSITE" id="PS50075"/>
    </source>
</evidence>
<dbReference type="SUPFAM" id="SSF47336">
    <property type="entry name" value="ACP-like"/>
    <property type="match status" value="1"/>
</dbReference>
<dbReference type="InterPro" id="IPR020806">
    <property type="entry name" value="PKS_PP-bd"/>
</dbReference>
<dbReference type="InterPro" id="IPR023213">
    <property type="entry name" value="CAT-like_dom_sf"/>
</dbReference>
<evidence type="ECO:0000256" key="7">
    <source>
        <dbReference type="ARBA" id="ARBA00023194"/>
    </source>
</evidence>
<gene>
    <name evidence="10" type="ORF">E8L90_06135</name>
</gene>
<dbReference type="Gene3D" id="3.40.50.980">
    <property type="match status" value="2"/>
</dbReference>
<evidence type="ECO:0000256" key="3">
    <source>
        <dbReference type="ARBA" id="ARBA00022450"/>
    </source>
</evidence>
<sequence>MSRFEKLDKQNIEDIVALSPVQEGILFHYLSDGNNVLYVEHMYYQLTDDINTDWFRQAWQVVVDTNEMLRTVFRYGISENPIQVILKHYHPPIAVYNEVLSKNEAESIRKSIRAKKMDIGKAPFEIYLLKLAPGLYEMILRFHHILFDGWSNAVLLKEFMAAYRAIKSHTPLAPVCKTKYKQFVVWNQKRDRDKQKAYWKSYLEGFETKTMLPIVGYQQQENVEMAEYQVTLSDKLRENMEQVAKQYHVTIATLLYCAWGVVLQRYNNTDDVLFGTTVSGRMAEVPGIEEIVGLFINTVPLRFLAQANEQVSTILQRLNRSLAERNAYESTPLVELKSCVDFDRKESLFDSIMVIENYPLDQSLMQAEQDFHIEFVGKTEVTNYDLTIEVSTHEQMSIHFIYHTAKFDPKLIEKMVRHFTNILFELTNRPDEPLNNLEMLSAEECKQLLNEFSTFQAPYPKEKSLDELIDEQAAKTPDKIALIYRDKSLTYQELWDKSTKLAKCLVKMGVVEDQCVGLMTESSLEMMIGILAVMKAGGAYLPIDVQYPRDRMRYMLENSGAGILLTQSHLMGQVLFAGKVICLDDPAIYEADDQAELPEKRNPDRLIYMIYTSGTTGQPKGVMVKHHAFVNLMTWYTEEFFIDENERILLIAPVGFDLAQKNLFAGLMKGGTLILYPSGLFDYKEMADLIDNQKITLINCTPSAFYPLLDFTQNDQYQKIKSLRKVFLGGESINCQALAPLVKSEYYTADIYNTYGPTECTDVVSFYLLDFTKPSQTISVPIGKPVYNTFLYVLDRFQKLQPVGVPGELYIGGVGVGRGYKNNPELTKQKFVPNPFVPGELMYGTGDLVKWLPDGNLDFIGRVDNQVKIRGYRIELGAIEKTLLEHEAIKEAAVICKEWNGAKYLVAFYVPTVELLVRQVKEYAENKLPTFMLPQTFVQLEALPLTPNGKIDKKKLAQYEPNMEIEAEAFKPTSEAEEFLLNIWRTLLRKQQIGVHHSFFELGGDSLLLIRMHAMIEKHYPDRVTVADLFAYPTIAKLSQFLTKANVKEKEPLSLPKLPLPIEYFGSRNTDSGEAFFTSTPNQHLWEKVTEIASQQRITSLDVLISVALFFFNQVSKQQVITLHSMSTDTTEVCNVTADFAATANFTELFHTVARQRANPAQSYPLRKVCATQRASDKQSVTLLFYEEHRMPQDVDLTTVYDLYFGLQQKPEQVIITCHYQNNHLNRQKVRQLFQSYMTVLAQVFESYSSVKS</sequence>
<keyword evidence="5" id="KW-0436">Ligase</keyword>
<protein>
    <submittedName>
        <fullName evidence="10">Amino acid adenylation domain-containing protein</fullName>
    </submittedName>
</protein>
<dbReference type="InterPro" id="IPR010071">
    <property type="entry name" value="AA_adenyl_dom"/>
</dbReference>
<dbReference type="GO" id="GO:0016874">
    <property type="term" value="F:ligase activity"/>
    <property type="evidence" value="ECO:0007669"/>
    <property type="project" value="UniProtKB-KW"/>
</dbReference>
<comment type="cofactor">
    <cofactor evidence="1">
        <name>pantetheine 4'-phosphate</name>
        <dbReference type="ChEBI" id="CHEBI:47942"/>
    </cofactor>
</comment>
<dbReference type="GO" id="GO:0043041">
    <property type="term" value="P:amino acid activation for nonribosomal peptide biosynthetic process"/>
    <property type="evidence" value="ECO:0007669"/>
    <property type="project" value="TreeGrafter"/>
</dbReference>
<evidence type="ECO:0000256" key="4">
    <source>
        <dbReference type="ARBA" id="ARBA00022553"/>
    </source>
</evidence>
<dbReference type="GO" id="GO:0031177">
    <property type="term" value="F:phosphopantetheine binding"/>
    <property type="evidence" value="ECO:0007669"/>
    <property type="project" value="InterPro"/>
</dbReference>
<feature type="domain" description="Carrier" evidence="9">
    <location>
        <begin position="971"/>
        <end position="1046"/>
    </location>
</feature>
<comment type="similarity">
    <text evidence="2">Belongs to the ATP-dependent AMP-binding enzyme family.</text>
</comment>
<dbReference type="GO" id="GO:0017000">
    <property type="term" value="P:antibiotic biosynthetic process"/>
    <property type="evidence" value="ECO:0007669"/>
    <property type="project" value="UniProtKB-KW"/>
</dbReference>
<dbReference type="Pfam" id="PF13193">
    <property type="entry name" value="AMP-binding_C"/>
    <property type="match status" value="1"/>
</dbReference>
<evidence type="ECO:0000256" key="1">
    <source>
        <dbReference type="ARBA" id="ARBA00001957"/>
    </source>
</evidence>
<reference evidence="10 11" key="1">
    <citation type="submission" date="2019-04" db="EMBL/GenBank/DDBJ databases">
        <title>Whole genome sequencing of Brevibacillus sp. TGS2-1.</title>
        <authorList>
            <person name="Choi A."/>
        </authorList>
    </citation>
    <scope>NUCLEOTIDE SEQUENCE [LARGE SCALE GENOMIC DNA]</scope>
    <source>
        <strain evidence="10 11">TGS2-1</strain>
    </source>
</reference>